<dbReference type="Proteomes" id="UP000232062">
    <property type="component" value="Unassembled WGS sequence"/>
</dbReference>
<evidence type="ECO:0000313" key="2">
    <source>
        <dbReference type="Proteomes" id="UP000232062"/>
    </source>
</evidence>
<comment type="caution">
    <text evidence="1">The sequence shown here is derived from an EMBL/GenBank/DDBJ whole genome shotgun (WGS) entry which is preliminary data.</text>
</comment>
<name>A0A2M9WDL6_9GAMM</name>
<reference evidence="1 2" key="1">
    <citation type="submission" date="2017-11" db="EMBL/GenBank/DDBJ databases">
        <title>The genome sequence of Pantoea rodasii DSM 26611.</title>
        <authorList>
            <person name="Gao J."/>
            <person name="Mao X."/>
            <person name="Sun J."/>
        </authorList>
    </citation>
    <scope>NUCLEOTIDE SEQUENCE [LARGE SCALE GENOMIC DNA]</scope>
    <source>
        <strain evidence="1 2">DSM 26611</strain>
    </source>
</reference>
<protein>
    <submittedName>
        <fullName evidence="1">Uncharacterized protein</fullName>
    </submittedName>
</protein>
<dbReference type="AlphaFoldDB" id="A0A2M9WDL6"/>
<sequence>MCFPAKNPSSALISGRGFFYPQLPAIVKHGLSANDPEITRNTFLTYVRKNYSEKINKVFMPAFCGNK</sequence>
<gene>
    <name evidence="1" type="ORF">PRCB_10980</name>
</gene>
<keyword evidence="2" id="KW-1185">Reference proteome</keyword>
<organism evidence="1 2">
    <name type="scientific">Pantoea rodasii</name>
    <dbReference type="NCBI Taxonomy" id="1076549"/>
    <lineage>
        <taxon>Bacteria</taxon>
        <taxon>Pseudomonadati</taxon>
        <taxon>Pseudomonadota</taxon>
        <taxon>Gammaproteobacteria</taxon>
        <taxon>Enterobacterales</taxon>
        <taxon>Erwiniaceae</taxon>
        <taxon>Pantoea</taxon>
    </lineage>
</organism>
<dbReference type="EMBL" id="PIQI01000015">
    <property type="protein sequence ID" value="PJZ05558.1"/>
    <property type="molecule type" value="Genomic_DNA"/>
</dbReference>
<accession>A0A2M9WDL6</accession>
<proteinExistence type="predicted"/>
<evidence type="ECO:0000313" key="1">
    <source>
        <dbReference type="EMBL" id="PJZ05558.1"/>
    </source>
</evidence>